<evidence type="ECO:0000313" key="2">
    <source>
        <dbReference type="Proteomes" id="UP000688947"/>
    </source>
</evidence>
<dbReference type="EMBL" id="JAENGZ010001783">
    <property type="protein sequence ID" value="KAG6946247.1"/>
    <property type="molecule type" value="Genomic_DNA"/>
</dbReference>
<reference evidence="1" key="1">
    <citation type="submission" date="2021-01" db="EMBL/GenBank/DDBJ databases">
        <title>Phytophthora aleatoria, a newly-described species from Pinus radiata is distinct from Phytophthora cactorum isolates based on comparative genomics.</title>
        <authorList>
            <person name="Mcdougal R."/>
            <person name="Panda P."/>
            <person name="Williams N."/>
            <person name="Studholme D.J."/>
        </authorList>
    </citation>
    <scope>NUCLEOTIDE SEQUENCE</scope>
    <source>
        <strain evidence="1">NZFS 3830</strain>
    </source>
</reference>
<dbReference type="AlphaFoldDB" id="A0A8T1TS41"/>
<dbReference type="Proteomes" id="UP000688947">
    <property type="component" value="Unassembled WGS sequence"/>
</dbReference>
<accession>A0A8T1TS41</accession>
<protein>
    <submittedName>
        <fullName evidence="1">Uncharacterized protein</fullName>
    </submittedName>
</protein>
<organism evidence="1 2">
    <name type="scientific">Phytophthora cactorum</name>
    <dbReference type="NCBI Taxonomy" id="29920"/>
    <lineage>
        <taxon>Eukaryota</taxon>
        <taxon>Sar</taxon>
        <taxon>Stramenopiles</taxon>
        <taxon>Oomycota</taxon>
        <taxon>Peronosporomycetes</taxon>
        <taxon>Peronosporales</taxon>
        <taxon>Peronosporaceae</taxon>
        <taxon>Phytophthora</taxon>
    </lineage>
</organism>
<evidence type="ECO:0000313" key="1">
    <source>
        <dbReference type="EMBL" id="KAG6946247.1"/>
    </source>
</evidence>
<sequence length="115" mass="12921">MVRTKNTAKILRALGIQATTTTSEDAIAGGEVRCASVGSSEAHEDWFDSIPAQTRLQKTLKWVVTIKVMIRKRSQSILSKIMAPYKYQVKSVWIRRRVPSGCLRSDNYPVSCDPH</sequence>
<proteinExistence type="predicted"/>
<gene>
    <name evidence="1" type="ORF">JG687_00016814</name>
</gene>
<name>A0A8T1TS41_9STRA</name>
<comment type="caution">
    <text evidence="1">The sequence shown here is derived from an EMBL/GenBank/DDBJ whole genome shotgun (WGS) entry which is preliminary data.</text>
</comment>